<sequence length="477" mass="50945">MRFVDTAHDTEDTLAAWLHSRLASATTVAIRTGFLTSSGLDEVRSGLDDVLDRGGHIHLVAGGAPEQPEPAALEQLLAMSQAAGDALTVHLVTDQALFHNAKCYYLAEPGGRTEAWVGSANLTGPGLVSNHEAGIVLDNETDPEAVLEEVYASVLRYRTSSAEPLTAETLVRVTERSPGSEARGRTSPLGKTVAFEDLLQPAIEEAETLASTPHTLRGVPTGFADLDGLTSGLAPGTLTVIGSRPGVGRSTLARDFLRRAAINNGQAAVLYSASAPAADIMHAFLAAEARIRLGDLHGGRLTDDDWKRLAERTAAIAEAPLHLNATPTPDVDAIATDLARQRAEHDVQLAVIDPLSAVAIATESGTNRERQVATIIRRFKALALELGIALVVTAELGRTADQRPHYVPELGDLTDSDAIARAADNVILVHRPDAYERDHPRMFEADLILAKHRAGPTSTVTVAHQLHYSRFIDMVHE</sequence>
<evidence type="ECO:0000313" key="3">
    <source>
        <dbReference type="Proteomes" id="UP001596504"/>
    </source>
</evidence>
<dbReference type="PANTHER" id="PTHR30153">
    <property type="entry name" value="REPLICATIVE DNA HELICASE DNAB"/>
    <property type="match status" value="1"/>
</dbReference>
<name>A0ABW2LT52_9PSEU</name>
<dbReference type="InterPro" id="IPR027417">
    <property type="entry name" value="P-loop_NTPase"/>
</dbReference>
<accession>A0ABW2LT52</accession>
<dbReference type="Pfam" id="PF09565">
    <property type="entry name" value="RE_NgoFVII"/>
    <property type="match status" value="1"/>
</dbReference>
<dbReference type="SUPFAM" id="SSF52540">
    <property type="entry name" value="P-loop containing nucleoside triphosphate hydrolases"/>
    <property type="match status" value="1"/>
</dbReference>
<dbReference type="PROSITE" id="PS51199">
    <property type="entry name" value="SF4_HELICASE"/>
    <property type="match status" value="1"/>
</dbReference>
<feature type="domain" description="SF4 helicase" evidence="1">
    <location>
        <begin position="212"/>
        <end position="477"/>
    </location>
</feature>
<dbReference type="Pfam" id="PF03796">
    <property type="entry name" value="DnaB_C"/>
    <property type="match status" value="1"/>
</dbReference>
<comment type="caution">
    <text evidence="2">The sequence shown here is derived from an EMBL/GenBank/DDBJ whole genome shotgun (WGS) entry which is preliminary data.</text>
</comment>
<keyword evidence="3" id="KW-1185">Reference proteome</keyword>
<dbReference type="InterPro" id="IPR007694">
    <property type="entry name" value="DNA_helicase_DnaB-like_C"/>
</dbReference>
<dbReference type="Gene3D" id="3.40.50.300">
    <property type="entry name" value="P-loop containing nucleotide triphosphate hydrolases"/>
    <property type="match status" value="1"/>
</dbReference>
<dbReference type="EMBL" id="JBHTCJ010000021">
    <property type="protein sequence ID" value="MFC7344858.1"/>
    <property type="molecule type" value="Genomic_DNA"/>
</dbReference>
<protein>
    <submittedName>
        <fullName evidence="2">DnaB-like helicase C-terminal domain-containing protein</fullName>
    </submittedName>
</protein>
<dbReference type="PANTHER" id="PTHR30153:SF2">
    <property type="entry name" value="REPLICATIVE DNA HELICASE"/>
    <property type="match status" value="1"/>
</dbReference>
<dbReference type="CDD" id="cd09117">
    <property type="entry name" value="PLDc_Bfil_DEXD_like"/>
    <property type="match status" value="1"/>
</dbReference>
<dbReference type="Gene3D" id="3.30.870.10">
    <property type="entry name" value="Endonuclease Chain A"/>
    <property type="match status" value="1"/>
</dbReference>
<dbReference type="InterPro" id="IPR019065">
    <property type="entry name" value="RE_NgoFVII_N"/>
</dbReference>
<dbReference type="RefSeq" id="WP_380673058.1">
    <property type="nucleotide sequence ID" value="NZ_JBHTCJ010000021.1"/>
</dbReference>
<proteinExistence type="predicted"/>
<dbReference type="Proteomes" id="UP001596504">
    <property type="component" value="Unassembled WGS sequence"/>
</dbReference>
<evidence type="ECO:0000313" key="2">
    <source>
        <dbReference type="EMBL" id="MFC7344858.1"/>
    </source>
</evidence>
<organism evidence="2 3">
    <name type="scientific">Saccharopolyspora griseoalba</name>
    <dbReference type="NCBI Taxonomy" id="1431848"/>
    <lineage>
        <taxon>Bacteria</taxon>
        <taxon>Bacillati</taxon>
        <taxon>Actinomycetota</taxon>
        <taxon>Actinomycetes</taxon>
        <taxon>Pseudonocardiales</taxon>
        <taxon>Pseudonocardiaceae</taxon>
        <taxon>Saccharopolyspora</taxon>
    </lineage>
</organism>
<evidence type="ECO:0000259" key="1">
    <source>
        <dbReference type="PROSITE" id="PS51199"/>
    </source>
</evidence>
<gene>
    <name evidence="2" type="ORF">ACFQRI_25900</name>
</gene>
<reference evidence="3" key="1">
    <citation type="journal article" date="2019" name="Int. J. Syst. Evol. Microbiol.">
        <title>The Global Catalogue of Microorganisms (GCM) 10K type strain sequencing project: providing services to taxonomists for standard genome sequencing and annotation.</title>
        <authorList>
            <consortium name="The Broad Institute Genomics Platform"/>
            <consortium name="The Broad Institute Genome Sequencing Center for Infectious Disease"/>
            <person name="Wu L."/>
            <person name="Ma J."/>
        </authorList>
    </citation>
    <scope>NUCLEOTIDE SEQUENCE [LARGE SCALE GENOMIC DNA]</scope>
    <source>
        <strain evidence="3">WLHS5</strain>
    </source>
</reference>